<gene>
    <name evidence="3" type="ORF">GCM10022279_03990</name>
</gene>
<protein>
    <submittedName>
        <fullName evidence="3">Thioesterase family protein</fullName>
    </submittedName>
</protein>
<dbReference type="Proteomes" id="UP001501627">
    <property type="component" value="Unassembled WGS sequence"/>
</dbReference>
<dbReference type="Pfam" id="PF20789">
    <property type="entry name" value="4HBT_3C"/>
    <property type="match status" value="1"/>
</dbReference>
<comment type="caution">
    <text evidence="3">The sequence shown here is derived from an EMBL/GenBank/DDBJ whole genome shotgun (WGS) entry which is preliminary data.</text>
</comment>
<dbReference type="InterPro" id="IPR052389">
    <property type="entry name" value="Sec_Metab_Biosynth-Assoc"/>
</dbReference>
<sequence>MTPEQAGQALHPLDDALVLAPTGRAHEFSGRTTPAYWNMVGPYGGITAATLLQAVLQHPDRIGEPLSLTVNFAAAVGEGAFTVQATPVRTNRSSQHWSIVQLQAGSDGVAQVVSTATAITAARRTTWGVADTPAPAVPTPQQCTVLARDHFPVQWLRQYEMRPITGSIPTQWDGCGETSLSQLWVRDAQPRALDFASLAALADVFFPRVWLRRARHVPAGTVSMTVYFHAGGAELAATGAGHLLAQARAQDFRNGYFDQSAQLWNEAGLLLATSHQIVYYKE</sequence>
<evidence type="ECO:0000259" key="2">
    <source>
        <dbReference type="Pfam" id="PF20789"/>
    </source>
</evidence>
<evidence type="ECO:0000259" key="1">
    <source>
        <dbReference type="Pfam" id="PF13622"/>
    </source>
</evidence>
<reference evidence="4" key="1">
    <citation type="journal article" date="2019" name="Int. J. Syst. Evol. Microbiol.">
        <title>The Global Catalogue of Microorganisms (GCM) 10K type strain sequencing project: providing services to taxonomists for standard genome sequencing and annotation.</title>
        <authorList>
            <consortium name="The Broad Institute Genomics Platform"/>
            <consortium name="The Broad Institute Genome Sequencing Center for Infectious Disease"/>
            <person name="Wu L."/>
            <person name="Ma J."/>
        </authorList>
    </citation>
    <scope>NUCLEOTIDE SEQUENCE [LARGE SCALE GENOMIC DNA]</scope>
    <source>
        <strain evidence="4">JCM 17561</strain>
    </source>
</reference>
<dbReference type="SUPFAM" id="SSF54637">
    <property type="entry name" value="Thioesterase/thiol ester dehydrase-isomerase"/>
    <property type="match status" value="2"/>
</dbReference>
<dbReference type="InterPro" id="IPR049449">
    <property type="entry name" value="TesB_ACOT8-like_N"/>
</dbReference>
<dbReference type="EMBL" id="BAABBP010000002">
    <property type="protein sequence ID" value="GAA3983821.1"/>
    <property type="molecule type" value="Genomic_DNA"/>
</dbReference>
<dbReference type="Pfam" id="PF13622">
    <property type="entry name" value="4HBT_3"/>
    <property type="match status" value="1"/>
</dbReference>
<accession>A0ABP7QKA5</accession>
<organism evidence="3 4">
    <name type="scientific">Comamonas faecalis</name>
    <dbReference type="NCBI Taxonomy" id="1387849"/>
    <lineage>
        <taxon>Bacteria</taxon>
        <taxon>Pseudomonadati</taxon>
        <taxon>Pseudomonadota</taxon>
        <taxon>Betaproteobacteria</taxon>
        <taxon>Burkholderiales</taxon>
        <taxon>Comamonadaceae</taxon>
        <taxon>Comamonas</taxon>
    </lineage>
</organism>
<feature type="domain" description="Acyl-CoA thioesterase-like C-terminal" evidence="2">
    <location>
        <begin position="140"/>
        <end position="279"/>
    </location>
</feature>
<keyword evidence="4" id="KW-1185">Reference proteome</keyword>
<evidence type="ECO:0000313" key="4">
    <source>
        <dbReference type="Proteomes" id="UP001501627"/>
    </source>
</evidence>
<dbReference type="InterPro" id="IPR042171">
    <property type="entry name" value="Acyl-CoA_hotdog"/>
</dbReference>
<feature type="domain" description="Acyl-CoA thioesterase-like N-terminal HotDog" evidence="1">
    <location>
        <begin position="33"/>
        <end position="119"/>
    </location>
</feature>
<proteinExistence type="predicted"/>
<dbReference type="InterPro" id="IPR029069">
    <property type="entry name" value="HotDog_dom_sf"/>
</dbReference>
<evidence type="ECO:0000313" key="3">
    <source>
        <dbReference type="EMBL" id="GAA3983821.1"/>
    </source>
</evidence>
<dbReference type="PANTHER" id="PTHR38110:SF1">
    <property type="entry name" value="THIOESTERASE DOMAIN-CONTAINING PROTEIN"/>
    <property type="match status" value="1"/>
</dbReference>
<dbReference type="InterPro" id="IPR049450">
    <property type="entry name" value="ACOT8-like_C"/>
</dbReference>
<dbReference type="Gene3D" id="2.40.160.210">
    <property type="entry name" value="Acyl-CoA thioesterase, double hotdog domain"/>
    <property type="match status" value="1"/>
</dbReference>
<name>A0ABP7QKA5_9BURK</name>
<dbReference type="PANTHER" id="PTHR38110">
    <property type="entry name" value="CHROMOSOME 23, WHOLE GENOME SHOTGUN SEQUENCE"/>
    <property type="match status" value="1"/>
</dbReference>